<feature type="compositionally biased region" description="Low complexity" evidence="3">
    <location>
        <begin position="73"/>
        <end position="95"/>
    </location>
</feature>
<dbReference type="CDD" id="cd12148">
    <property type="entry name" value="fungal_TF_MHR"/>
    <property type="match status" value="1"/>
</dbReference>
<evidence type="ECO:0000313" key="5">
    <source>
        <dbReference type="EMBL" id="ETS65427.1"/>
    </source>
</evidence>
<feature type="compositionally biased region" description="Low complexity" evidence="3">
    <location>
        <begin position="193"/>
        <end position="204"/>
    </location>
</feature>
<dbReference type="InterPro" id="IPR036864">
    <property type="entry name" value="Zn2-C6_fun-type_DNA-bd_sf"/>
</dbReference>
<keyword evidence="6" id="KW-1185">Reference proteome</keyword>
<dbReference type="GO" id="GO:0000981">
    <property type="term" value="F:DNA-binding transcription factor activity, RNA polymerase II-specific"/>
    <property type="evidence" value="ECO:0007669"/>
    <property type="project" value="InterPro"/>
</dbReference>
<evidence type="ECO:0000256" key="2">
    <source>
        <dbReference type="ARBA" id="ARBA00023242"/>
    </source>
</evidence>
<feature type="compositionally biased region" description="Polar residues" evidence="3">
    <location>
        <begin position="824"/>
        <end position="837"/>
    </location>
</feature>
<gene>
    <name evidence="5" type="ORF">PaG_00161</name>
</gene>
<dbReference type="PROSITE" id="PS50048">
    <property type="entry name" value="ZN2_CY6_FUNGAL_2"/>
    <property type="match status" value="1"/>
</dbReference>
<proteinExistence type="predicted"/>
<feature type="region of interest" description="Disordered" evidence="3">
    <location>
        <begin position="817"/>
        <end position="846"/>
    </location>
</feature>
<organism evidence="5 6">
    <name type="scientific">Moesziomyces aphidis</name>
    <name type="common">Pseudozyma aphidis</name>
    <dbReference type="NCBI Taxonomy" id="84754"/>
    <lineage>
        <taxon>Eukaryota</taxon>
        <taxon>Fungi</taxon>
        <taxon>Dikarya</taxon>
        <taxon>Basidiomycota</taxon>
        <taxon>Ustilaginomycotina</taxon>
        <taxon>Ustilaginomycetes</taxon>
        <taxon>Ustilaginales</taxon>
        <taxon>Ustilaginaceae</taxon>
        <taxon>Moesziomyces</taxon>
    </lineage>
</organism>
<evidence type="ECO:0000313" key="6">
    <source>
        <dbReference type="Proteomes" id="UP000019462"/>
    </source>
</evidence>
<feature type="compositionally biased region" description="Polar residues" evidence="3">
    <location>
        <begin position="1"/>
        <end position="13"/>
    </location>
</feature>
<feature type="region of interest" description="Disordered" evidence="3">
    <location>
        <begin position="919"/>
        <end position="942"/>
    </location>
</feature>
<name>W3VX74_MOEAP</name>
<dbReference type="Gene3D" id="4.10.240.10">
    <property type="entry name" value="Zn(2)-C6 fungal-type DNA-binding domain"/>
    <property type="match status" value="1"/>
</dbReference>
<feature type="domain" description="Zn(2)-C6 fungal-type" evidence="4">
    <location>
        <begin position="43"/>
        <end position="74"/>
    </location>
</feature>
<dbReference type="Proteomes" id="UP000019462">
    <property type="component" value="Unassembled WGS sequence"/>
</dbReference>
<feature type="region of interest" description="Disordered" evidence="3">
    <location>
        <begin position="185"/>
        <end position="205"/>
    </location>
</feature>
<dbReference type="PROSITE" id="PS00463">
    <property type="entry name" value="ZN2_CY6_FUNGAL_1"/>
    <property type="match status" value="1"/>
</dbReference>
<comment type="caution">
    <text evidence="5">The sequence shown here is derived from an EMBL/GenBank/DDBJ whole genome shotgun (WGS) entry which is preliminary data.</text>
</comment>
<comment type="subcellular location">
    <subcellularLocation>
        <location evidence="1">Nucleus</location>
    </subcellularLocation>
</comment>
<reference evidence="5 6" key="1">
    <citation type="journal article" date="2014" name="Genome Announc.">
        <title>Genome sequence of the basidiomycetous fungus Pseudozyma aphidis DSM70725, an efficient producer of biosurfactant mannosylerythritol lipids.</title>
        <authorList>
            <person name="Lorenz S."/>
            <person name="Guenther M."/>
            <person name="Grumaz C."/>
            <person name="Rupp S."/>
            <person name="Zibek S."/>
            <person name="Sohn K."/>
        </authorList>
    </citation>
    <scope>NUCLEOTIDE SEQUENCE [LARGE SCALE GENOMIC DNA]</scope>
    <source>
        <strain evidence="6">ATCC 32657 / CBS 517.83 / DSM 70725 / JCM 10318 / NBRC 10182 / NRRL Y-7954 / St-0401</strain>
    </source>
</reference>
<dbReference type="GO" id="GO:0005634">
    <property type="term" value="C:nucleus"/>
    <property type="evidence" value="ECO:0007669"/>
    <property type="project" value="UniProtKB-SubCell"/>
</dbReference>
<evidence type="ECO:0000256" key="1">
    <source>
        <dbReference type="ARBA" id="ARBA00004123"/>
    </source>
</evidence>
<dbReference type="OrthoDB" id="6780543at2759"/>
<feature type="compositionally biased region" description="Low complexity" evidence="3">
    <location>
        <begin position="923"/>
        <end position="940"/>
    </location>
</feature>
<keyword evidence="2" id="KW-0539">Nucleus</keyword>
<dbReference type="InterPro" id="IPR050613">
    <property type="entry name" value="Sec_Metabolite_Reg"/>
</dbReference>
<dbReference type="GO" id="GO:0008270">
    <property type="term" value="F:zinc ion binding"/>
    <property type="evidence" value="ECO:0007669"/>
    <property type="project" value="InterPro"/>
</dbReference>
<dbReference type="Pfam" id="PF00172">
    <property type="entry name" value="Zn_clus"/>
    <property type="match status" value="1"/>
</dbReference>
<evidence type="ECO:0000256" key="3">
    <source>
        <dbReference type="SAM" id="MobiDB-lite"/>
    </source>
</evidence>
<dbReference type="PANTHER" id="PTHR31001">
    <property type="entry name" value="UNCHARACTERIZED TRANSCRIPTIONAL REGULATORY PROTEIN"/>
    <property type="match status" value="1"/>
</dbReference>
<dbReference type="SMART" id="SM00066">
    <property type="entry name" value="GAL4"/>
    <property type="match status" value="1"/>
</dbReference>
<feature type="region of interest" description="Disordered" evidence="3">
    <location>
        <begin position="1"/>
        <end position="161"/>
    </location>
</feature>
<dbReference type="EMBL" id="AWNI01000001">
    <property type="protein sequence ID" value="ETS65427.1"/>
    <property type="molecule type" value="Genomic_DNA"/>
</dbReference>
<sequence>MHDASASASTNPAISMRRASASSPGSPSPSPQQPAPARRTKVSCFPCRTRKSKCDHARPCSSCVLRGTEQQCANPNGAAPSSAQPPSSGSGTSTPVHSAAKSRPLPSSASMPGLTDYATNQPINNANSLNSSHAKRRRTEAPPPPPGTAAGPSQSRTDPDQDIHQEVNHMKQALARLEDMLERRSRDLPQPGPTSSSSTASSPAVCDYKLDPIQDCPGEADPPSKESRQRWHRLRFLLPPLVDTHTIMYYLFVEGDWLMPWIEPPRFIARWRHAYERQAISDVLAIQVLCIVANAALLLSDNRQRIMQCPIPVRTLHVQLMKEAVSMADAMPALRDGRTEAESCDLLEIMLSISFYFRCIGKEALMGRYCERAVSHAVRIGYDNEFRPCWLGLTPYQVERRRLLMMEAILTTKWIAFHCRKELAHLRTRSFNLGRAHLEYVGQLPPLSAWPESDSLSLAIGAHARSSPSSSGAATAISHYLPWRPKTEEEREVVRTYVFVSWSFSHELTAIVDLISKTETRLLQPEALTRCTKEDMRDMARQTRQILARLNEWFHSSLPKVGLGFDQIVNSDANGADPIQAKRLATMIMVNHAYIYKTSILCRAWLLLSDRLQSLNDLHREDEHEHPATMDQHFFAQFTQRSIDHVQHMHAAWLPPTFLAEIEAAVLENARLCIRLIPVIRTLQSQPWSHFYISWVSQSSMQVAVNLAVPLVRSHHRQNLSLHTQRTKPGAGVMASRTDELRQDIVTIFEAVSQLSDKVMARRTARVLNGAMQFGGIEQPMSCADDDDDANDVWQSEENSGQMHKAAEGLALLSAASASDASARTPSDRYTSSSQGSPALATRAWESTGRDTIQARWEGQARGTTHSHSTPTYWHTVAPASHSAAASETSVPAPSAVSGIEGGVARQPMWWETRFPIDTKQPADGSTTATAGSSSFGNTAEAAGGGQTIMSDSQLLDELLNLDVSFWQFVVDGTGLTAAS</sequence>
<dbReference type="CDD" id="cd00067">
    <property type="entry name" value="GAL4"/>
    <property type="match status" value="1"/>
</dbReference>
<dbReference type="HOGENOM" id="CLU_303669_0_0_1"/>
<protein>
    <recommendedName>
        <fullName evidence="4">Zn(2)-C6 fungal-type domain-containing protein</fullName>
    </recommendedName>
</protein>
<feature type="compositionally biased region" description="Polar residues" evidence="3">
    <location>
        <begin position="117"/>
        <end position="132"/>
    </location>
</feature>
<dbReference type="PANTHER" id="PTHR31001:SF89">
    <property type="entry name" value="ZN(2)-C6 FUNGAL-TYPE DOMAIN-CONTAINING PROTEIN"/>
    <property type="match status" value="1"/>
</dbReference>
<accession>W3VX74</accession>
<evidence type="ECO:0000259" key="4">
    <source>
        <dbReference type="PROSITE" id="PS50048"/>
    </source>
</evidence>
<dbReference type="SUPFAM" id="SSF57701">
    <property type="entry name" value="Zn2/Cys6 DNA-binding domain"/>
    <property type="match status" value="1"/>
</dbReference>
<dbReference type="InterPro" id="IPR001138">
    <property type="entry name" value="Zn2Cys6_DnaBD"/>
</dbReference>
<dbReference type="AlphaFoldDB" id="W3VX74"/>